<gene>
    <name evidence="2" type="ORF">H7686_0001320</name>
</gene>
<organism evidence="2 3">
    <name type="scientific">Candidatus Phytoplasma asiaticum</name>
    <dbReference type="NCBI Taxonomy" id="2763338"/>
    <lineage>
        <taxon>Bacteria</taxon>
        <taxon>Bacillati</taxon>
        <taxon>Mycoplasmatota</taxon>
        <taxon>Mollicutes</taxon>
        <taxon>Acholeplasmatales</taxon>
        <taxon>Acholeplasmataceae</taxon>
        <taxon>Candidatus Phytoplasma</taxon>
        <taxon>16SrII (Peanut WB group)</taxon>
    </lineage>
</organism>
<reference evidence="2 3" key="1">
    <citation type="submission" date="2022-05" db="EMBL/GenBank/DDBJ databases">
        <title>'Parthenium hysterophorus' phyllody phytoplasma strain PR34.</title>
        <authorList>
            <person name="Kirdat K."/>
            <person name="Tiwarekar B."/>
            <person name="Yadav A."/>
        </authorList>
    </citation>
    <scope>NUCLEOTIDE SEQUENCE [LARGE SCALE GENOMIC DNA]</scope>
    <source>
        <strain evidence="2 3">PR34</strain>
    </source>
</reference>
<keyword evidence="1" id="KW-1133">Transmembrane helix</keyword>
<sequence length="615" mass="73251">MRYIFKNSLIIKKIAIYLRLKNSGNGILKLMLLKNNNMPEQQLIHELKKYDKHPRTSEYITKSICSLITFKYLSYRYEKNHLCENFQDKNINSNFILSANLFWSSLINQLINKQLTESELIENLHEAFYSIDISNNTKYQYLFKEINLYKNNMILLDSDFLSNIMLIIHQVSINNLNTLFQKVILEYKKQSHKMALNLDFFNHLIPELIKSKLLINANIYDMTCDNDFGLILNKIVDILEIHHKRSFKGNIYGGCIISDDNNTLFTRYHPIGFGLARMNLLLKNQELLCVDIENKKFCFPELDLIICDGNILIKYYENHHQELLHNKKRREIFQKNIYPMMLNSLSSIGKIIIFGNENILNSLNKDFEYHQNIIRLKSGKHLDLIIKLLENGFLNRFFSSLLGSNDFEYDYLLLLKKNKNFYEKDIFGINLNLTNHTLSKNNYLKDSPYSSLIKQIIYNYSLRKPNVNNSNFKYSFNEILEKFYYTYLFKNNNFIAFNDLILFNSTKFSDNFKYCYNRSKRWLKIIMELYFVYAFTKIILKLLNKSNIIISFIKSYWTNLILGGPLIIYLFSSLTTMSKKMKNYLIKIMAISNWQILLFINMIFYLILNWESYIK</sequence>
<dbReference type="Proteomes" id="UP000769022">
    <property type="component" value="Chromosome"/>
</dbReference>
<evidence type="ECO:0000313" key="3">
    <source>
        <dbReference type="Proteomes" id="UP000769022"/>
    </source>
</evidence>
<feature type="transmembrane region" description="Helical" evidence="1">
    <location>
        <begin position="555"/>
        <end position="572"/>
    </location>
</feature>
<dbReference type="KEGG" id="pphy:H7686_0001320"/>
<keyword evidence="3" id="KW-1185">Reference proteome</keyword>
<dbReference type="AlphaFoldDB" id="A0AAX3B9V7"/>
<evidence type="ECO:0000313" key="2">
    <source>
        <dbReference type="EMBL" id="UQV27443.1"/>
    </source>
</evidence>
<proteinExistence type="predicted"/>
<accession>A0AAX3B9V7</accession>
<feature type="transmembrane region" description="Helical" evidence="1">
    <location>
        <begin position="584"/>
        <end position="608"/>
    </location>
</feature>
<name>A0AAX3B9V7_9MOLU</name>
<dbReference type="EMBL" id="CP097206">
    <property type="protein sequence ID" value="UQV27443.1"/>
    <property type="molecule type" value="Genomic_DNA"/>
</dbReference>
<evidence type="ECO:0000256" key="1">
    <source>
        <dbReference type="SAM" id="Phobius"/>
    </source>
</evidence>
<protein>
    <submittedName>
        <fullName evidence="2">Uncharacterized protein</fullName>
    </submittedName>
</protein>
<keyword evidence="1" id="KW-0472">Membrane</keyword>
<keyword evidence="1" id="KW-0812">Transmembrane</keyword>
<feature type="transmembrane region" description="Helical" evidence="1">
    <location>
        <begin position="522"/>
        <end position="543"/>
    </location>
</feature>